<sequence>MEHLRVFNPELVAVDRILDPSETGLSRPIRYQIEVDNGQILRIRYADAQYERRFVTQAYIDPANRFLSFSYKTRLMGDEDDVYGFLTPEGYHPDLRAGQFVTDILAAADAGVFGEVRGVRGKWYNIPGKSQNWQEYMQARQVPCDNSAACLTWTGRKLCSSGYVIHHVDEKTDLIDGSISEVHAWFVKPSSG</sequence>
<dbReference type="EMBL" id="JYNZ01000005">
    <property type="protein sequence ID" value="KXK25992.1"/>
    <property type="molecule type" value="Genomic_DNA"/>
</dbReference>
<dbReference type="STRING" id="1617426.TR69_WS6001001284"/>
<organism evidence="1 2">
    <name type="scientific">candidate division WS6 bacterium OLB20</name>
    <dbReference type="NCBI Taxonomy" id="1617426"/>
    <lineage>
        <taxon>Bacteria</taxon>
        <taxon>Candidatus Dojkabacteria</taxon>
    </lineage>
</organism>
<protein>
    <submittedName>
        <fullName evidence="1">Uncharacterized protein</fullName>
    </submittedName>
</protein>
<dbReference type="Proteomes" id="UP000070457">
    <property type="component" value="Unassembled WGS sequence"/>
</dbReference>
<accession>A0A136LWH8</accession>
<evidence type="ECO:0000313" key="1">
    <source>
        <dbReference type="EMBL" id="KXK25992.1"/>
    </source>
</evidence>
<reference evidence="1 2" key="1">
    <citation type="submission" date="2015-02" db="EMBL/GenBank/DDBJ databases">
        <title>Improved understanding of the partial-nitritation anammox process through 23 genomes representing the majority of the microbial community.</title>
        <authorList>
            <person name="Speth D.R."/>
            <person name="In T Zandt M."/>
            <person name="Guerrero Cruz S."/>
            <person name="Jetten M.S."/>
            <person name="Dutilh B.E."/>
        </authorList>
    </citation>
    <scope>NUCLEOTIDE SEQUENCE [LARGE SCALE GENOMIC DNA]</scope>
    <source>
        <strain evidence="1">OLB20</strain>
    </source>
</reference>
<evidence type="ECO:0000313" key="2">
    <source>
        <dbReference type="Proteomes" id="UP000070457"/>
    </source>
</evidence>
<name>A0A136LWH8_9BACT</name>
<comment type="caution">
    <text evidence="1">The sequence shown here is derived from an EMBL/GenBank/DDBJ whole genome shotgun (WGS) entry which is preliminary data.</text>
</comment>
<dbReference type="AlphaFoldDB" id="A0A136LWH8"/>
<proteinExistence type="predicted"/>
<gene>
    <name evidence="1" type="ORF">TR69_WS6001001284</name>
</gene>